<evidence type="ECO:0000313" key="9">
    <source>
        <dbReference type="Proteomes" id="UP000297225"/>
    </source>
</evidence>
<evidence type="ECO:0000256" key="1">
    <source>
        <dbReference type="ARBA" id="ARBA00022679"/>
    </source>
</evidence>
<dbReference type="Gene3D" id="3.40.50.300">
    <property type="entry name" value="P-loop containing nucleotide triphosphate hydrolases"/>
    <property type="match status" value="1"/>
</dbReference>
<dbReference type="STRING" id="1122973.GCA_000379925_01804"/>
<feature type="binding site" evidence="5">
    <location>
        <position position="174"/>
    </location>
    <ligand>
        <name>ATP</name>
        <dbReference type="ChEBI" id="CHEBI:30616"/>
    </ligand>
</feature>
<comment type="similarity">
    <text evidence="5 6">Belongs to the adenylate kinase family.</text>
</comment>
<dbReference type="RefSeq" id="WP_018359034.1">
    <property type="nucleotide sequence ID" value="NZ_CP197400.1"/>
</dbReference>
<evidence type="ECO:0000256" key="3">
    <source>
        <dbReference type="ARBA" id="ARBA00022741"/>
    </source>
</evidence>
<dbReference type="Proteomes" id="UP000297225">
    <property type="component" value="Unassembled WGS sequence"/>
</dbReference>
<dbReference type="InterPro" id="IPR000850">
    <property type="entry name" value="Adenylat/UMP-CMP_kin"/>
</dbReference>
<sequence length="192" mass="21673">MLNLLIFGAPGSGKGTQSKFLAEHYGIEHISTGDLLRGEVAEGSEMGHKVEALISQGNLVPDELILKILFDHINNIKDYKGLILDGFPRTIVQAKELIREFQDRSWKLPLLVALDVPEGQLMERLLVRSKVSGRSDDNEETISKRFRVYREQSEPIISYFEEQDYPLVSINGEGTIEGITQRLIDGIDKYTK</sequence>
<dbReference type="InterPro" id="IPR033690">
    <property type="entry name" value="Adenylat_kinase_CS"/>
</dbReference>
<feature type="binding site" evidence="5">
    <location>
        <position position="134"/>
    </location>
    <ligand>
        <name>AMP</name>
        <dbReference type="ChEBI" id="CHEBI:456215"/>
    </ligand>
</feature>
<comment type="caution">
    <text evidence="8">The sequence shown here is derived from an EMBL/GenBank/DDBJ whole genome shotgun (WGS) entry which is preliminary data.</text>
</comment>
<keyword evidence="3 5" id="KW-0547">Nucleotide-binding</keyword>
<feature type="binding site" evidence="5">
    <location>
        <position position="145"/>
    </location>
    <ligand>
        <name>AMP</name>
        <dbReference type="ChEBI" id="CHEBI:456215"/>
    </ligand>
</feature>
<accession>A0A4Y8WQ61</accession>
<dbReference type="UniPathway" id="UPA00588">
    <property type="reaction ID" value="UER00649"/>
</dbReference>
<evidence type="ECO:0000313" key="8">
    <source>
        <dbReference type="EMBL" id="TFH95345.1"/>
    </source>
</evidence>
<feature type="binding site" evidence="5">
    <location>
        <position position="32"/>
    </location>
    <ligand>
        <name>AMP</name>
        <dbReference type="ChEBI" id="CHEBI:456215"/>
    </ligand>
</feature>
<dbReference type="CDD" id="cd01428">
    <property type="entry name" value="ADK"/>
    <property type="match status" value="1"/>
</dbReference>
<feature type="binding site" evidence="5">
    <location>
        <begin position="86"/>
        <end position="89"/>
    </location>
    <ligand>
        <name>AMP</name>
        <dbReference type="ChEBI" id="CHEBI:456215"/>
    </ligand>
</feature>
<feature type="binding site" evidence="5">
    <location>
        <position position="93"/>
    </location>
    <ligand>
        <name>AMP</name>
        <dbReference type="ChEBI" id="CHEBI:456215"/>
    </ligand>
</feature>
<reference evidence="8 9" key="1">
    <citation type="submission" date="2019-03" db="EMBL/GenBank/DDBJ databases">
        <title>Porphyromonas levii Isolated from the Uterus of Dairy Cows.</title>
        <authorList>
            <person name="Francis A.M."/>
        </authorList>
    </citation>
    <scope>NUCLEOTIDE SEQUENCE [LARGE SCALE GENOMIC DNA]</scope>
    <source>
        <strain evidence="8 9">AF5678</strain>
    </source>
</reference>
<comment type="subunit">
    <text evidence="5 7">Monomer.</text>
</comment>
<evidence type="ECO:0000256" key="6">
    <source>
        <dbReference type="RuleBase" id="RU003330"/>
    </source>
</evidence>
<comment type="subcellular location">
    <subcellularLocation>
        <location evidence="5 7">Cytoplasm</location>
    </subcellularLocation>
</comment>
<dbReference type="InterPro" id="IPR027417">
    <property type="entry name" value="P-loop_NTPase"/>
</dbReference>
<comment type="pathway">
    <text evidence="5">Purine metabolism; AMP biosynthesis via salvage pathway; AMP from ADP: step 1/1.</text>
</comment>
<dbReference type="PRINTS" id="PR00094">
    <property type="entry name" value="ADENYLTKNASE"/>
</dbReference>
<dbReference type="HAMAP" id="MF_00235">
    <property type="entry name" value="Adenylate_kinase_Adk"/>
    <property type="match status" value="1"/>
</dbReference>
<dbReference type="EMBL" id="SPNC01000054">
    <property type="protein sequence ID" value="TFH95345.1"/>
    <property type="molecule type" value="Genomic_DNA"/>
</dbReference>
<comment type="caution">
    <text evidence="5">Lacks conserved residue(s) required for the propagation of feature annotation.</text>
</comment>
<organism evidence="8 9">
    <name type="scientific">Porphyromonas levii</name>
    <dbReference type="NCBI Taxonomy" id="28114"/>
    <lineage>
        <taxon>Bacteria</taxon>
        <taxon>Pseudomonadati</taxon>
        <taxon>Bacteroidota</taxon>
        <taxon>Bacteroidia</taxon>
        <taxon>Bacteroidales</taxon>
        <taxon>Porphyromonadaceae</taxon>
        <taxon>Porphyromonas</taxon>
    </lineage>
</organism>
<feature type="binding site" evidence="5">
    <location>
        <begin position="58"/>
        <end position="60"/>
    </location>
    <ligand>
        <name>AMP</name>
        <dbReference type="ChEBI" id="CHEBI:456215"/>
    </ligand>
</feature>
<comment type="catalytic activity">
    <reaction evidence="5 7">
        <text>AMP + ATP = 2 ADP</text>
        <dbReference type="Rhea" id="RHEA:12973"/>
        <dbReference type="ChEBI" id="CHEBI:30616"/>
        <dbReference type="ChEBI" id="CHEBI:456215"/>
        <dbReference type="ChEBI" id="CHEBI:456216"/>
        <dbReference type="EC" id="2.7.4.3"/>
    </reaction>
</comment>
<feature type="binding site" evidence="5">
    <location>
        <position position="128"/>
    </location>
    <ligand>
        <name>ATP</name>
        <dbReference type="ChEBI" id="CHEBI:30616"/>
    </ligand>
</feature>
<evidence type="ECO:0000256" key="5">
    <source>
        <dbReference type="HAMAP-Rule" id="MF_00235"/>
    </source>
</evidence>
<name>A0A4Y8WQ61_9PORP</name>
<feature type="binding site" evidence="5">
    <location>
        <begin position="11"/>
        <end position="16"/>
    </location>
    <ligand>
        <name>ATP</name>
        <dbReference type="ChEBI" id="CHEBI:30616"/>
    </ligand>
</feature>
<dbReference type="GO" id="GO:0004017">
    <property type="term" value="F:AMP kinase activity"/>
    <property type="evidence" value="ECO:0007669"/>
    <property type="project" value="UniProtKB-UniRule"/>
</dbReference>
<comment type="domain">
    <text evidence="5">Consists of three domains, a large central CORE domain and two small peripheral domains, NMPbind and LID, which undergo movements during catalysis. The LID domain closes over the site of phosphoryl transfer upon ATP binding. Assembling and dissambling the active center during each catalytic cycle provides an effective means to prevent ATP hydrolysis.</text>
</comment>
<keyword evidence="9" id="KW-1185">Reference proteome</keyword>
<protein>
    <recommendedName>
        <fullName evidence="5 7">Adenylate kinase</fullName>
        <shortName evidence="5">AK</shortName>
        <ecNumber evidence="5 7">2.7.4.3</ecNumber>
    </recommendedName>
    <alternativeName>
        <fullName evidence="5">ATP-AMP transphosphorylase</fullName>
    </alternativeName>
    <alternativeName>
        <fullName evidence="5">ATP:AMP phosphotransferase</fullName>
    </alternativeName>
    <alternativeName>
        <fullName evidence="5">Adenylate monophosphate kinase</fullName>
    </alternativeName>
</protein>
<dbReference type="GO" id="GO:0044209">
    <property type="term" value="P:AMP salvage"/>
    <property type="evidence" value="ECO:0007669"/>
    <property type="project" value="UniProtKB-UniRule"/>
</dbReference>
<proteinExistence type="inferred from homology"/>
<keyword evidence="1 5" id="KW-0808">Transferase</keyword>
<dbReference type="GO" id="GO:0005737">
    <property type="term" value="C:cytoplasm"/>
    <property type="evidence" value="ECO:0007669"/>
    <property type="project" value="UniProtKB-SubCell"/>
</dbReference>
<evidence type="ECO:0000256" key="2">
    <source>
        <dbReference type="ARBA" id="ARBA00022727"/>
    </source>
</evidence>
<dbReference type="Pfam" id="PF00406">
    <property type="entry name" value="ADK"/>
    <property type="match status" value="1"/>
</dbReference>
<dbReference type="GeneID" id="66798100"/>
<feature type="binding site" evidence="5">
    <location>
        <position position="37"/>
    </location>
    <ligand>
        <name>AMP</name>
        <dbReference type="ChEBI" id="CHEBI:456215"/>
    </ligand>
</feature>
<keyword evidence="5" id="KW-0963">Cytoplasm</keyword>
<dbReference type="NCBIfam" id="NF001381">
    <property type="entry name" value="PRK00279.1-3"/>
    <property type="match status" value="1"/>
</dbReference>
<dbReference type="EC" id="2.7.4.3" evidence="5 7"/>
<gene>
    <name evidence="5" type="primary">adk</name>
    <name evidence="8" type="ORF">E4P47_04680</name>
</gene>
<dbReference type="NCBIfam" id="NF011100">
    <property type="entry name" value="PRK14527.1"/>
    <property type="match status" value="1"/>
</dbReference>
<evidence type="ECO:0000256" key="4">
    <source>
        <dbReference type="ARBA" id="ARBA00022777"/>
    </source>
</evidence>
<comment type="function">
    <text evidence="5">Catalyzes the reversible transfer of the terminal phosphate group between ATP and AMP. Plays an important role in cellular energy homeostasis and in adenine nucleotide metabolism.</text>
</comment>
<feature type="region of interest" description="NMP" evidence="5">
    <location>
        <begin position="31"/>
        <end position="60"/>
    </location>
</feature>
<dbReference type="OrthoDB" id="9805030at2"/>
<dbReference type="SUPFAM" id="SSF52540">
    <property type="entry name" value="P-loop containing nucleoside triphosphate hydrolases"/>
    <property type="match status" value="1"/>
</dbReference>
<keyword evidence="5 7" id="KW-0067">ATP-binding</keyword>
<dbReference type="PANTHER" id="PTHR23359">
    <property type="entry name" value="NUCLEOTIDE KINASE"/>
    <property type="match status" value="1"/>
</dbReference>
<keyword evidence="2 5" id="KW-0545">Nucleotide biosynthesis</keyword>
<evidence type="ECO:0000256" key="7">
    <source>
        <dbReference type="RuleBase" id="RU003331"/>
    </source>
</evidence>
<keyword evidence="4 5" id="KW-0418">Kinase</keyword>
<dbReference type="AlphaFoldDB" id="A0A4Y8WQ61"/>
<dbReference type="GO" id="GO:0005524">
    <property type="term" value="F:ATP binding"/>
    <property type="evidence" value="ECO:0007669"/>
    <property type="project" value="UniProtKB-UniRule"/>
</dbReference>
<dbReference type="PROSITE" id="PS00113">
    <property type="entry name" value="ADENYLATE_KINASE"/>
    <property type="match status" value="1"/>
</dbReference>